<reference evidence="1" key="1">
    <citation type="submission" date="2018-05" db="EMBL/GenBank/DDBJ databases">
        <authorList>
            <person name="Lanie J.A."/>
            <person name="Ng W.-L."/>
            <person name="Kazmierczak K.M."/>
            <person name="Andrzejewski T.M."/>
            <person name="Davidsen T.M."/>
            <person name="Wayne K.J."/>
            <person name="Tettelin H."/>
            <person name="Glass J.I."/>
            <person name="Rusch D."/>
            <person name="Podicherti R."/>
            <person name="Tsui H.-C.T."/>
            <person name="Winkler M.E."/>
        </authorList>
    </citation>
    <scope>NUCLEOTIDE SEQUENCE</scope>
</reference>
<protein>
    <submittedName>
        <fullName evidence="1">Uncharacterized protein</fullName>
    </submittedName>
</protein>
<dbReference type="EMBL" id="UINC01071565">
    <property type="protein sequence ID" value="SVC06562.1"/>
    <property type="molecule type" value="Genomic_DNA"/>
</dbReference>
<accession>A0A382J572</accession>
<sequence>GCGLFVIAVVRLIDVDAHLQRMESL</sequence>
<name>A0A382J572_9ZZZZ</name>
<dbReference type="AlphaFoldDB" id="A0A382J572"/>
<proteinExistence type="predicted"/>
<evidence type="ECO:0000313" key="1">
    <source>
        <dbReference type="EMBL" id="SVC06562.1"/>
    </source>
</evidence>
<organism evidence="1">
    <name type="scientific">marine metagenome</name>
    <dbReference type="NCBI Taxonomy" id="408172"/>
    <lineage>
        <taxon>unclassified sequences</taxon>
        <taxon>metagenomes</taxon>
        <taxon>ecological metagenomes</taxon>
    </lineage>
</organism>
<feature type="non-terminal residue" evidence="1">
    <location>
        <position position="1"/>
    </location>
</feature>
<gene>
    <name evidence="1" type="ORF">METZ01_LOCUS259416</name>
</gene>